<dbReference type="STRING" id="1304275.C41B8_09576"/>
<comment type="subcellular location">
    <subcellularLocation>
        <location evidence="11">Cell inner membrane</location>
        <topology evidence="11">Single-pass membrane protein</topology>
    </subcellularLocation>
</comment>
<keyword evidence="5 11" id="KW-0812">Transmembrane</keyword>
<evidence type="ECO:0000313" key="14">
    <source>
        <dbReference type="Proteomes" id="UP000028302"/>
    </source>
</evidence>
<name>A0A084IL56_SALHC</name>
<dbReference type="UniPathway" id="UPA00219"/>
<evidence type="ECO:0000256" key="10">
    <source>
        <dbReference type="ARBA" id="ARBA00023316"/>
    </source>
</evidence>
<dbReference type="GO" id="GO:0009274">
    <property type="term" value="C:peptidoglycan-based cell wall"/>
    <property type="evidence" value="ECO:0007669"/>
    <property type="project" value="InterPro"/>
</dbReference>
<dbReference type="InterPro" id="IPR036950">
    <property type="entry name" value="PBP_transglycosylase"/>
</dbReference>
<organism evidence="13 14">
    <name type="scientific">Salinisphaera hydrothermalis (strain C41B8)</name>
    <dbReference type="NCBI Taxonomy" id="1304275"/>
    <lineage>
        <taxon>Bacteria</taxon>
        <taxon>Pseudomonadati</taxon>
        <taxon>Pseudomonadota</taxon>
        <taxon>Gammaproteobacteria</taxon>
        <taxon>Salinisphaerales</taxon>
        <taxon>Salinisphaeraceae</taxon>
        <taxon>Salinisphaera</taxon>
    </lineage>
</organism>
<dbReference type="SUPFAM" id="SSF53955">
    <property type="entry name" value="Lysozyme-like"/>
    <property type="match status" value="1"/>
</dbReference>
<dbReference type="PATRIC" id="fig|1304275.5.peg.1951"/>
<dbReference type="NCBIfam" id="TIGR02070">
    <property type="entry name" value="mono_pep_trsgly"/>
    <property type="match status" value="1"/>
</dbReference>
<comment type="function">
    <text evidence="11">Peptidoglycan polymerase that catalyzes glycan chain elongation from lipid-linked precursors.</text>
</comment>
<accession>A0A084IL56</accession>
<gene>
    <name evidence="11 13" type="primary">mtgA</name>
    <name evidence="13" type="ORF">C41B8_09576</name>
</gene>
<dbReference type="Pfam" id="PF00912">
    <property type="entry name" value="Transgly"/>
    <property type="match status" value="1"/>
</dbReference>
<keyword evidence="2 11" id="KW-0997">Cell inner membrane</keyword>
<evidence type="ECO:0000256" key="11">
    <source>
        <dbReference type="HAMAP-Rule" id="MF_00766"/>
    </source>
</evidence>
<dbReference type="GO" id="GO:0016763">
    <property type="term" value="F:pentosyltransferase activity"/>
    <property type="evidence" value="ECO:0007669"/>
    <property type="project" value="InterPro"/>
</dbReference>
<comment type="catalytic activity">
    <reaction evidence="11">
        <text>[GlcNAc-(1-&gt;4)-Mur2Ac(oyl-L-Ala-gamma-D-Glu-L-Lys-D-Ala-D-Ala)](n)-di-trans,octa-cis-undecaprenyl diphosphate + beta-D-GlcNAc-(1-&gt;4)-Mur2Ac(oyl-L-Ala-gamma-D-Glu-L-Lys-D-Ala-D-Ala)-di-trans,octa-cis-undecaprenyl diphosphate = [GlcNAc-(1-&gt;4)-Mur2Ac(oyl-L-Ala-gamma-D-Glu-L-Lys-D-Ala-D-Ala)](n+1)-di-trans,octa-cis-undecaprenyl diphosphate + di-trans,octa-cis-undecaprenyl diphosphate + H(+)</text>
        <dbReference type="Rhea" id="RHEA:23708"/>
        <dbReference type="Rhea" id="RHEA-COMP:9602"/>
        <dbReference type="Rhea" id="RHEA-COMP:9603"/>
        <dbReference type="ChEBI" id="CHEBI:15378"/>
        <dbReference type="ChEBI" id="CHEBI:58405"/>
        <dbReference type="ChEBI" id="CHEBI:60033"/>
        <dbReference type="ChEBI" id="CHEBI:78435"/>
        <dbReference type="EC" id="2.4.99.28"/>
    </reaction>
</comment>
<evidence type="ECO:0000256" key="3">
    <source>
        <dbReference type="ARBA" id="ARBA00022676"/>
    </source>
</evidence>
<dbReference type="eggNOG" id="COG0744">
    <property type="taxonomic scope" value="Bacteria"/>
</dbReference>
<comment type="similarity">
    <text evidence="11">Belongs to the glycosyltransferase 51 family.</text>
</comment>
<dbReference type="GO" id="GO:0008360">
    <property type="term" value="P:regulation of cell shape"/>
    <property type="evidence" value="ECO:0007669"/>
    <property type="project" value="UniProtKB-KW"/>
</dbReference>
<dbReference type="GO" id="GO:0008955">
    <property type="term" value="F:peptidoglycan glycosyltransferase activity"/>
    <property type="evidence" value="ECO:0007669"/>
    <property type="project" value="UniProtKB-UniRule"/>
</dbReference>
<dbReference type="PANTHER" id="PTHR30400">
    <property type="entry name" value="MONOFUNCTIONAL BIOSYNTHETIC PEPTIDOGLYCAN TRANSGLYCOSYLASE"/>
    <property type="match status" value="1"/>
</dbReference>
<dbReference type="Proteomes" id="UP000028302">
    <property type="component" value="Unassembled WGS sequence"/>
</dbReference>
<evidence type="ECO:0000256" key="2">
    <source>
        <dbReference type="ARBA" id="ARBA00022519"/>
    </source>
</evidence>
<feature type="domain" description="Glycosyl transferase family 51" evidence="12">
    <location>
        <begin position="56"/>
        <end position="221"/>
    </location>
</feature>
<dbReference type="EMBL" id="APNK01000012">
    <property type="protein sequence ID" value="KEZ77440.1"/>
    <property type="molecule type" value="Genomic_DNA"/>
</dbReference>
<proteinExistence type="inferred from homology"/>
<keyword evidence="8 11" id="KW-1133">Transmembrane helix</keyword>
<reference evidence="13 14" key="1">
    <citation type="submission" date="2013-03" db="EMBL/GenBank/DDBJ databases">
        <title>Salinisphaera hydrothermalis C41B8 Genome Sequencing.</title>
        <authorList>
            <person name="Li C."/>
            <person name="Lai Q."/>
            <person name="Shao Z."/>
        </authorList>
    </citation>
    <scope>NUCLEOTIDE SEQUENCE [LARGE SCALE GENOMIC DNA]</scope>
    <source>
        <strain evidence="13 14">C41B8</strain>
    </source>
</reference>
<sequence>MRFLIKRPFREIAIIAVVVALAPAAVLLIFRVINPPASAFMTLTAAKLHNQHPAREIVHQWVDLDRIADCMPLAAVAGEDQTFPSNHGFVWSSIERALKHNADGGAVHGASTITQQTAKNLFLIPAKSYIRKGIEAYITVWMDLLWSKRRVIEVYLNIAQFSDTAFGVQAAAKQLFHRNASQLSRGECAALAAVLPAPDEYDAAHPGRYVSGRQAWILRQMRHLGPHYLDDALDN</sequence>
<keyword evidence="1 11" id="KW-1003">Cell membrane</keyword>
<keyword evidence="3 11" id="KW-0328">Glycosyltransferase</keyword>
<evidence type="ECO:0000256" key="9">
    <source>
        <dbReference type="ARBA" id="ARBA00023136"/>
    </source>
</evidence>
<evidence type="ECO:0000256" key="4">
    <source>
        <dbReference type="ARBA" id="ARBA00022679"/>
    </source>
</evidence>
<evidence type="ECO:0000256" key="5">
    <source>
        <dbReference type="ARBA" id="ARBA00022692"/>
    </source>
</evidence>
<dbReference type="Gene3D" id="1.10.3810.10">
    <property type="entry name" value="Biosynthetic peptidoglycan transglycosylase-like"/>
    <property type="match status" value="1"/>
</dbReference>
<dbReference type="AlphaFoldDB" id="A0A084IL56"/>
<feature type="transmembrane region" description="Helical" evidence="11">
    <location>
        <begin position="12"/>
        <end position="33"/>
    </location>
</feature>
<evidence type="ECO:0000256" key="6">
    <source>
        <dbReference type="ARBA" id="ARBA00022960"/>
    </source>
</evidence>
<dbReference type="InterPro" id="IPR011812">
    <property type="entry name" value="Pep_trsgly"/>
</dbReference>
<dbReference type="HAMAP" id="MF_00766">
    <property type="entry name" value="PGT_MtgA"/>
    <property type="match status" value="1"/>
</dbReference>
<evidence type="ECO:0000256" key="8">
    <source>
        <dbReference type="ARBA" id="ARBA00022989"/>
    </source>
</evidence>
<keyword evidence="10 11" id="KW-0961">Cell wall biogenesis/degradation</keyword>
<comment type="pathway">
    <text evidence="11">Cell wall biogenesis; peptidoglycan biosynthesis.</text>
</comment>
<dbReference type="OrthoDB" id="9766909at2"/>
<keyword evidence="7 11" id="KW-0573">Peptidoglycan synthesis</keyword>
<protein>
    <recommendedName>
        <fullName evidence="11">Biosynthetic peptidoglycan transglycosylase</fullName>
        <ecNumber evidence="11">2.4.99.28</ecNumber>
    </recommendedName>
    <alternativeName>
        <fullName evidence="11">Glycan polymerase</fullName>
    </alternativeName>
    <alternativeName>
        <fullName evidence="11">Peptidoglycan glycosyltransferase MtgA</fullName>
        <shortName evidence="11">PGT</shortName>
    </alternativeName>
</protein>
<comment type="caution">
    <text evidence="13">The sequence shown here is derived from an EMBL/GenBank/DDBJ whole genome shotgun (WGS) entry which is preliminary data.</text>
</comment>
<dbReference type="GO" id="GO:0071555">
    <property type="term" value="P:cell wall organization"/>
    <property type="evidence" value="ECO:0007669"/>
    <property type="project" value="UniProtKB-KW"/>
</dbReference>
<dbReference type="RefSeq" id="WP_051883347.1">
    <property type="nucleotide sequence ID" value="NZ_APNK01000012.1"/>
</dbReference>
<keyword evidence="4 11" id="KW-0808">Transferase</keyword>
<dbReference type="GO" id="GO:0005886">
    <property type="term" value="C:plasma membrane"/>
    <property type="evidence" value="ECO:0007669"/>
    <property type="project" value="UniProtKB-SubCell"/>
</dbReference>
<evidence type="ECO:0000256" key="7">
    <source>
        <dbReference type="ARBA" id="ARBA00022984"/>
    </source>
</evidence>
<evidence type="ECO:0000259" key="12">
    <source>
        <dbReference type="Pfam" id="PF00912"/>
    </source>
</evidence>
<dbReference type="InterPro" id="IPR023346">
    <property type="entry name" value="Lysozyme-like_dom_sf"/>
</dbReference>
<dbReference type="InterPro" id="IPR001264">
    <property type="entry name" value="Glyco_trans_51"/>
</dbReference>
<keyword evidence="6 11" id="KW-0133">Cell shape</keyword>
<keyword evidence="14" id="KW-1185">Reference proteome</keyword>
<dbReference type="PANTHER" id="PTHR30400:SF0">
    <property type="entry name" value="BIOSYNTHETIC PEPTIDOGLYCAN TRANSGLYCOSYLASE"/>
    <property type="match status" value="1"/>
</dbReference>
<dbReference type="GO" id="GO:0009252">
    <property type="term" value="P:peptidoglycan biosynthetic process"/>
    <property type="evidence" value="ECO:0007669"/>
    <property type="project" value="UniProtKB-UniRule"/>
</dbReference>
<dbReference type="EC" id="2.4.99.28" evidence="11"/>
<evidence type="ECO:0000313" key="13">
    <source>
        <dbReference type="EMBL" id="KEZ77440.1"/>
    </source>
</evidence>
<keyword evidence="9 11" id="KW-0472">Membrane</keyword>
<evidence type="ECO:0000256" key="1">
    <source>
        <dbReference type="ARBA" id="ARBA00022475"/>
    </source>
</evidence>